<accession>A0ABY2B6W7</accession>
<dbReference type="SUPFAM" id="SSF55136">
    <property type="entry name" value="Probable bacterial effector-binding domain"/>
    <property type="match status" value="1"/>
</dbReference>
<dbReference type="SMART" id="SM00871">
    <property type="entry name" value="AraC_E_bind"/>
    <property type="match status" value="1"/>
</dbReference>
<keyword evidence="3" id="KW-1185">Reference proteome</keyword>
<comment type="caution">
    <text evidence="2">The sequence shown here is derived from an EMBL/GenBank/DDBJ whole genome shotgun (WGS) entry which is preliminary data.</text>
</comment>
<dbReference type="Proteomes" id="UP000295818">
    <property type="component" value="Unassembled WGS sequence"/>
</dbReference>
<dbReference type="Pfam" id="PF06445">
    <property type="entry name" value="GyrI-like"/>
    <property type="match status" value="1"/>
</dbReference>
<dbReference type="EMBL" id="SLWM01000038">
    <property type="protein sequence ID" value="TCO09931.1"/>
    <property type="molecule type" value="Genomic_DNA"/>
</dbReference>
<dbReference type="InterPro" id="IPR029442">
    <property type="entry name" value="GyrI-like"/>
</dbReference>
<dbReference type="InterPro" id="IPR011256">
    <property type="entry name" value="Reg_factor_effector_dom_sf"/>
</dbReference>
<gene>
    <name evidence="2" type="ORF">EV644_13810</name>
</gene>
<evidence type="ECO:0000259" key="1">
    <source>
        <dbReference type="SMART" id="SM00871"/>
    </source>
</evidence>
<evidence type="ECO:0000313" key="2">
    <source>
        <dbReference type="EMBL" id="TCO09931.1"/>
    </source>
</evidence>
<evidence type="ECO:0000313" key="3">
    <source>
        <dbReference type="Proteomes" id="UP000295818"/>
    </source>
</evidence>
<dbReference type="RefSeq" id="WP_158293092.1">
    <property type="nucleotide sequence ID" value="NZ_SLWM01000038.1"/>
</dbReference>
<proteinExistence type="predicted"/>
<organism evidence="2 3">
    <name type="scientific">Kribbella orskensis</name>
    <dbReference type="NCBI Taxonomy" id="2512216"/>
    <lineage>
        <taxon>Bacteria</taxon>
        <taxon>Bacillati</taxon>
        <taxon>Actinomycetota</taxon>
        <taxon>Actinomycetes</taxon>
        <taxon>Propionibacteriales</taxon>
        <taxon>Kribbellaceae</taxon>
        <taxon>Kribbella</taxon>
    </lineage>
</organism>
<protein>
    <submittedName>
        <fullName evidence="2">Effector-binding domain-containing protein</fullName>
    </submittedName>
</protein>
<name>A0ABY2B6W7_9ACTN</name>
<reference evidence="2 3" key="1">
    <citation type="journal article" date="2015" name="Stand. Genomic Sci.">
        <title>Genomic Encyclopedia of Bacterial and Archaeal Type Strains, Phase III: the genomes of soil and plant-associated and newly described type strains.</title>
        <authorList>
            <person name="Whitman W.B."/>
            <person name="Woyke T."/>
            <person name="Klenk H.P."/>
            <person name="Zhou Y."/>
            <person name="Lilburn T.G."/>
            <person name="Beck B.J."/>
            <person name="De Vos P."/>
            <person name="Vandamme P."/>
            <person name="Eisen J.A."/>
            <person name="Garrity G."/>
            <person name="Hugenholtz P."/>
            <person name="Kyrpides N.C."/>
        </authorList>
    </citation>
    <scope>NUCLEOTIDE SEQUENCE [LARGE SCALE GENOMIC DNA]</scope>
    <source>
        <strain evidence="2 3">VKM Ac-2538</strain>
    </source>
</reference>
<dbReference type="InterPro" id="IPR010499">
    <property type="entry name" value="AraC_E-bd"/>
</dbReference>
<dbReference type="Gene3D" id="3.20.80.10">
    <property type="entry name" value="Regulatory factor, effector binding domain"/>
    <property type="match status" value="1"/>
</dbReference>
<feature type="domain" description="AraC effector-binding" evidence="1">
    <location>
        <begin position="4"/>
        <end position="152"/>
    </location>
</feature>
<sequence>MRANSPESRTMPEQPTAVLRATRHHGELGDWTGKAFDQVADYLHRHGVAPCGFPFARYHLRTDGSFEVEAGLPIPTPIAGDTHVQPSRLPAGHVVAVWHIGLYDQLGDAYEALDDWLRAHYGIRTGDPWEVYHGPQRNDPQPWRTEVIQPFALRRATSMPIGRRTPVTTHEELG</sequence>